<protein>
    <submittedName>
        <fullName evidence="2">Uncharacterized protein</fullName>
    </submittedName>
</protein>
<reference evidence="2" key="1">
    <citation type="journal article" date="2023" name="Mol. Phylogenet. Evol.">
        <title>Genome-scale phylogeny and comparative genomics of the fungal order Sordariales.</title>
        <authorList>
            <person name="Hensen N."/>
            <person name="Bonometti L."/>
            <person name="Westerberg I."/>
            <person name="Brannstrom I.O."/>
            <person name="Guillou S."/>
            <person name="Cros-Aarteil S."/>
            <person name="Calhoun S."/>
            <person name="Haridas S."/>
            <person name="Kuo A."/>
            <person name="Mondo S."/>
            <person name="Pangilinan J."/>
            <person name="Riley R."/>
            <person name="LaButti K."/>
            <person name="Andreopoulos B."/>
            <person name="Lipzen A."/>
            <person name="Chen C."/>
            <person name="Yan M."/>
            <person name="Daum C."/>
            <person name="Ng V."/>
            <person name="Clum A."/>
            <person name="Steindorff A."/>
            <person name="Ohm R.A."/>
            <person name="Martin F."/>
            <person name="Silar P."/>
            <person name="Natvig D.O."/>
            <person name="Lalanne C."/>
            <person name="Gautier V."/>
            <person name="Ament-Velasquez S.L."/>
            <person name="Kruys A."/>
            <person name="Hutchinson M.I."/>
            <person name="Powell A.J."/>
            <person name="Barry K."/>
            <person name="Miller A.N."/>
            <person name="Grigoriev I.V."/>
            <person name="Debuchy R."/>
            <person name="Gladieux P."/>
            <person name="Hiltunen Thoren M."/>
            <person name="Johannesson H."/>
        </authorList>
    </citation>
    <scope>NUCLEOTIDE SEQUENCE</scope>
    <source>
        <strain evidence="2">CBS 731.68</strain>
    </source>
</reference>
<feature type="transmembrane region" description="Helical" evidence="1">
    <location>
        <begin position="80"/>
        <end position="98"/>
    </location>
</feature>
<reference evidence="2" key="2">
    <citation type="submission" date="2023-05" db="EMBL/GenBank/DDBJ databases">
        <authorList>
            <consortium name="Lawrence Berkeley National Laboratory"/>
            <person name="Steindorff A."/>
            <person name="Hensen N."/>
            <person name="Bonometti L."/>
            <person name="Westerberg I."/>
            <person name="Brannstrom I.O."/>
            <person name="Guillou S."/>
            <person name="Cros-Aarteil S."/>
            <person name="Calhoun S."/>
            <person name="Haridas S."/>
            <person name="Kuo A."/>
            <person name="Mondo S."/>
            <person name="Pangilinan J."/>
            <person name="Riley R."/>
            <person name="Labutti K."/>
            <person name="Andreopoulos B."/>
            <person name="Lipzen A."/>
            <person name="Chen C."/>
            <person name="Yanf M."/>
            <person name="Daum C."/>
            <person name="Ng V."/>
            <person name="Clum A."/>
            <person name="Ohm R."/>
            <person name="Martin F."/>
            <person name="Silar P."/>
            <person name="Natvig D."/>
            <person name="Lalanne C."/>
            <person name="Gautier V."/>
            <person name="Ament-Velasquez S.L."/>
            <person name="Kruys A."/>
            <person name="Hutchinson M.I."/>
            <person name="Powell A.J."/>
            <person name="Barry K."/>
            <person name="Miller A.N."/>
            <person name="Grigoriev I.V."/>
            <person name="Debuchy R."/>
            <person name="Gladieux P."/>
            <person name="Thoren M.H."/>
            <person name="Johannesson H."/>
        </authorList>
    </citation>
    <scope>NUCLEOTIDE SEQUENCE</scope>
    <source>
        <strain evidence="2">CBS 731.68</strain>
    </source>
</reference>
<gene>
    <name evidence="2" type="ORF">N657DRAFT_638074</name>
</gene>
<dbReference type="GeneID" id="87828328"/>
<dbReference type="RefSeq" id="XP_062642145.1">
    <property type="nucleotide sequence ID" value="XM_062791559.1"/>
</dbReference>
<evidence type="ECO:0000256" key="1">
    <source>
        <dbReference type="SAM" id="Phobius"/>
    </source>
</evidence>
<comment type="caution">
    <text evidence="2">The sequence shown here is derived from an EMBL/GenBank/DDBJ whole genome shotgun (WGS) entry which is preliminary data.</text>
</comment>
<proteinExistence type="predicted"/>
<organism evidence="2 3">
    <name type="scientific">Parathielavia appendiculata</name>
    <dbReference type="NCBI Taxonomy" id="2587402"/>
    <lineage>
        <taxon>Eukaryota</taxon>
        <taxon>Fungi</taxon>
        <taxon>Dikarya</taxon>
        <taxon>Ascomycota</taxon>
        <taxon>Pezizomycotina</taxon>
        <taxon>Sordariomycetes</taxon>
        <taxon>Sordariomycetidae</taxon>
        <taxon>Sordariales</taxon>
        <taxon>Chaetomiaceae</taxon>
        <taxon>Parathielavia</taxon>
    </lineage>
</organism>
<dbReference type="EMBL" id="MU853270">
    <property type="protein sequence ID" value="KAK4118372.1"/>
    <property type="molecule type" value="Genomic_DNA"/>
</dbReference>
<keyword evidence="3" id="KW-1185">Reference proteome</keyword>
<feature type="transmembrane region" description="Helical" evidence="1">
    <location>
        <begin position="130"/>
        <end position="151"/>
    </location>
</feature>
<keyword evidence="1" id="KW-1133">Transmembrane helix</keyword>
<keyword evidence="1" id="KW-0472">Membrane</keyword>
<dbReference type="Proteomes" id="UP001302602">
    <property type="component" value="Unassembled WGS sequence"/>
</dbReference>
<sequence>MQEQAELGPPSVAVKTAVTSSSVLALISVVCEILTRYRVDPSGGIVAVIRPTDGNIDAASDRPSVEDRPIFLSHAKSFDFLWSSQILVVITCISLAGYGRWDFAVALGIHQTLFQRLHLVKKWEPGRRKLWHAAACSGLVLGLLIVSVFLAERGREPKAAGDFWMPDRAGKYLPLSVVTLVHVWISLPSYPEIQGDINLACAGADSTVALVNESLLVASSLHRKCGVGPDGSGAGSEPAE</sequence>
<name>A0AAN6YYH8_9PEZI</name>
<evidence type="ECO:0000313" key="2">
    <source>
        <dbReference type="EMBL" id="KAK4118372.1"/>
    </source>
</evidence>
<accession>A0AAN6YYH8</accession>
<keyword evidence="1" id="KW-0812">Transmembrane</keyword>
<dbReference type="AlphaFoldDB" id="A0AAN6YYH8"/>
<evidence type="ECO:0000313" key="3">
    <source>
        <dbReference type="Proteomes" id="UP001302602"/>
    </source>
</evidence>